<dbReference type="InterPro" id="IPR029760">
    <property type="entry name" value="GPX_CS"/>
</dbReference>
<dbReference type="SUPFAM" id="SSF52833">
    <property type="entry name" value="Thioredoxin-like"/>
    <property type="match status" value="1"/>
</dbReference>
<dbReference type="InterPro" id="IPR036249">
    <property type="entry name" value="Thioredoxin-like_sf"/>
</dbReference>
<dbReference type="RefSeq" id="WP_208850932.1">
    <property type="nucleotide sequence ID" value="NZ_JAGGDJ010000055.1"/>
</dbReference>
<dbReference type="CDD" id="cd00340">
    <property type="entry name" value="GSH_Peroxidase"/>
    <property type="match status" value="1"/>
</dbReference>
<evidence type="ECO:0000313" key="5">
    <source>
        <dbReference type="EMBL" id="MBO7748364.1"/>
    </source>
</evidence>
<comment type="similarity">
    <text evidence="1 4">Belongs to the glutathione peroxidase family.</text>
</comment>
<dbReference type="PROSITE" id="PS51355">
    <property type="entry name" value="GLUTATHIONE_PEROXID_3"/>
    <property type="match status" value="1"/>
</dbReference>
<proteinExistence type="inferred from homology"/>
<dbReference type="Proteomes" id="UP000670947">
    <property type="component" value="Unassembled WGS sequence"/>
</dbReference>
<reference evidence="5 6" key="1">
    <citation type="submission" date="2021-03" db="EMBL/GenBank/DDBJ databases">
        <title>Paenibacillus artemisicola MWE-103 whole genome sequence.</title>
        <authorList>
            <person name="Ham Y.J."/>
        </authorList>
    </citation>
    <scope>NUCLEOTIDE SEQUENCE [LARGE SCALE GENOMIC DNA]</scope>
    <source>
        <strain evidence="5 6">MWE-103</strain>
    </source>
</reference>
<keyword evidence="2 4" id="KW-0575">Peroxidase</keyword>
<evidence type="ECO:0000256" key="2">
    <source>
        <dbReference type="ARBA" id="ARBA00022559"/>
    </source>
</evidence>
<dbReference type="InterPro" id="IPR000889">
    <property type="entry name" value="Glutathione_peroxidase"/>
</dbReference>
<sequence>MSKLYELQATTMKGENKPLSEYEGDVLLIVNTASKCGFTPQYADLQKLHEQYAGQGLRVLGFPSNQFGEQEPGTDSDVQSFCQINYGVTFPLYAKSDVRDENANPVFRYLTEQAPFQGFDTSEPSGNMLHAFLSEKLPHWLIDDSIKWNFTKFLVDRKGNVVGRFESNVEPLAMAGEIEALLGASN</sequence>
<dbReference type="EMBL" id="JAGGDJ010000055">
    <property type="protein sequence ID" value="MBO7748364.1"/>
    <property type="molecule type" value="Genomic_DNA"/>
</dbReference>
<dbReference type="PANTHER" id="PTHR11592">
    <property type="entry name" value="GLUTATHIONE PEROXIDASE"/>
    <property type="match status" value="1"/>
</dbReference>
<name>A0ABS3WJ63_9BACL</name>
<dbReference type="Gene3D" id="3.40.30.10">
    <property type="entry name" value="Glutaredoxin"/>
    <property type="match status" value="1"/>
</dbReference>
<evidence type="ECO:0000256" key="4">
    <source>
        <dbReference type="RuleBase" id="RU000499"/>
    </source>
</evidence>
<dbReference type="PANTHER" id="PTHR11592:SF78">
    <property type="entry name" value="GLUTATHIONE PEROXIDASE"/>
    <property type="match status" value="1"/>
</dbReference>
<protein>
    <recommendedName>
        <fullName evidence="4">Glutathione peroxidase</fullName>
    </recommendedName>
</protein>
<dbReference type="PRINTS" id="PR01011">
    <property type="entry name" value="GLUTPROXDASE"/>
</dbReference>
<dbReference type="PROSITE" id="PS00763">
    <property type="entry name" value="GLUTATHIONE_PEROXID_2"/>
    <property type="match status" value="1"/>
</dbReference>
<keyword evidence="6" id="KW-1185">Reference proteome</keyword>
<keyword evidence="3 4" id="KW-0560">Oxidoreductase</keyword>
<gene>
    <name evidence="5" type="ORF">I8J29_29685</name>
</gene>
<dbReference type="Pfam" id="PF00255">
    <property type="entry name" value="GSHPx"/>
    <property type="match status" value="1"/>
</dbReference>
<organism evidence="5 6">
    <name type="scientific">Paenibacillus artemisiicola</name>
    <dbReference type="NCBI Taxonomy" id="1172618"/>
    <lineage>
        <taxon>Bacteria</taxon>
        <taxon>Bacillati</taxon>
        <taxon>Bacillota</taxon>
        <taxon>Bacilli</taxon>
        <taxon>Bacillales</taxon>
        <taxon>Paenibacillaceae</taxon>
        <taxon>Paenibacillus</taxon>
    </lineage>
</organism>
<evidence type="ECO:0000256" key="3">
    <source>
        <dbReference type="ARBA" id="ARBA00023002"/>
    </source>
</evidence>
<dbReference type="PIRSF" id="PIRSF000303">
    <property type="entry name" value="Glutathion_perox"/>
    <property type="match status" value="1"/>
</dbReference>
<comment type="caution">
    <text evidence="5">The sequence shown here is derived from an EMBL/GenBank/DDBJ whole genome shotgun (WGS) entry which is preliminary data.</text>
</comment>
<evidence type="ECO:0000256" key="1">
    <source>
        <dbReference type="ARBA" id="ARBA00006926"/>
    </source>
</evidence>
<accession>A0ABS3WJ63</accession>
<evidence type="ECO:0000313" key="6">
    <source>
        <dbReference type="Proteomes" id="UP000670947"/>
    </source>
</evidence>
<dbReference type="GO" id="GO:0004601">
    <property type="term" value="F:peroxidase activity"/>
    <property type="evidence" value="ECO:0007669"/>
    <property type="project" value="UniProtKB-KW"/>
</dbReference>